<evidence type="ECO:0000313" key="2">
    <source>
        <dbReference type="EMBL" id="MDD7973218.1"/>
    </source>
</evidence>
<dbReference type="EMBL" id="JAQZSM010000027">
    <property type="protein sequence ID" value="MDD7973218.1"/>
    <property type="molecule type" value="Genomic_DNA"/>
</dbReference>
<evidence type="ECO:0000313" key="3">
    <source>
        <dbReference type="Proteomes" id="UP001431784"/>
    </source>
</evidence>
<dbReference type="InterPro" id="IPR005532">
    <property type="entry name" value="SUMF_dom"/>
</dbReference>
<protein>
    <submittedName>
        <fullName evidence="2">Formylglycine-generating enzyme family protein</fullName>
    </submittedName>
</protein>
<dbReference type="SUPFAM" id="SSF56436">
    <property type="entry name" value="C-type lectin-like"/>
    <property type="match status" value="1"/>
</dbReference>
<dbReference type="InterPro" id="IPR016187">
    <property type="entry name" value="CTDL_fold"/>
</dbReference>
<dbReference type="Gene3D" id="3.90.1580.10">
    <property type="entry name" value="paralog of FGE (formylglycine-generating enzyme)"/>
    <property type="match status" value="1"/>
</dbReference>
<dbReference type="InterPro" id="IPR042095">
    <property type="entry name" value="SUMF_sf"/>
</dbReference>
<comment type="caution">
    <text evidence="2">The sequence shown here is derived from an EMBL/GenBank/DDBJ whole genome shotgun (WGS) entry which is preliminary data.</text>
</comment>
<dbReference type="Proteomes" id="UP001431784">
    <property type="component" value="Unassembled WGS sequence"/>
</dbReference>
<dbReference type="RefSeq" id="WP_274353887.1">
    <property type="nucleotide sequence ID" value="NZ_JAQZSM010000027.1"/>
</dbReference>
<gene>
    <name evidence="2" type="ORF">PUT78_19220</name>
</gene>
<evidence type="ECO:0000259" key="1">
    <source>
        <dbReference type="Pfam" id="PF03781"/>
    </source>
</evidence>
<dbReference type="PANTHER" id="PTHR23150:SF19">
    <property type="entry name" value="FORMYLGLYCINE-GENERATING ENZYME"/>
    <property type="match status" value="1"/>
</dbReference>
<accession>A0ABT5TH09</accession>
<name>A0ABT5TH09_9RHOB</name>
<sequence>MTSCCGPSRPSQPCAVALATDQSVVAPGGGAPQDAVQVTGGKTFVGTHRPAIPHDGEGPERAVTLADYALEATTVTNARFAEFVDATGYVTEAERFGWSAVFFGDRAHLDAATRVGSQLPWWHKIDGAHWRQPEGPGSSVANRMDHPVVQVSWNDANAFARWVDGRLPSEAEWEHAARDGTVRKRFPWGDTEPDDDDNIFCNIWQGRFPSVNTCRDGYARTAPARSFGPYGAGFYAMCGNVWEWTGDPFRIRSVSKAAKLRNAHSRRYAEKVLKGGSFLCHITYCYRYRIAARMAMTPDSAGSNTGFRVAYDIR</sequence>
<dbReference type="PANTHER" id="PTHR23150">
    <property type="entry name" value="SULFATASE MODIFYING FACTOR 1, 2"/>
    <property type="match status" value="1"/>
</dbReference>
<proteinExistence type="predicted"/>
<keyword evidence="3" id="KW-1185">Reference proteome</keyword>
<reference evidence="2" key="1">
    <citation type="submission" date="2023-02" db="EMBL/GenBank/DDBJ databases">
        <title>Description of Roseinatronobacter alkalisoli sp. nov., an alkaliphilic bacerium isolated from soda soil.</title>
        <authorList>
            <person name="Wei W."/>
        </authorList>
    </citation>
    <scope>NUCLEOTIDE SEQUENCE</scope>
    <source>
        <strain evidence="2">HJB301</strain>
    </source>
</reference>
<dbReference type="Pfam" id="PF03781">
    <property type="entry name" value="FGE-sulfatase"/>
    <property type="match status" value="1"/>
</dbReference>
<feature type="domain" description="Sulfatase-modifying factor enzyme-like" evidence="1">
    <location>
        <begin position="33"/>
        <end position="310"/>
    </location>
</feature>
<dbReference type="InterPro" id="IPR051043">
    <property type="entry name" value="Sulfatase_Mod_Factor_Kinase"/>
</dbReference>
<organism evidence="2 3">
    <name type="scientific">Roseinatronobacter alkalisoli</name>
    <dbReference type="NCBI Taxonomy" id="3028235"/>
    <lineage>
        <taxon>Bacteria</taxon>
        <taxon>Pseudomonadati</taxon>
        <taxon>Pseudomonadota</taxon>
        <taxon>Alphaproteobacteria</taxon>
        <taxon>Rhodobacterales</taxon>
        <taxon>Paracoccaceae</taxon>
        <taxon>Roseinatronobacter</taxon>
    </lineage>
</organism>